<sequence>MSRHMKISELRTYVHPNANKHYVMIAIETDDGTVGFGEATLDHRWPSVIAGVKEGFRAIAGQDPTTIEKHWATLKEQVFWGDGASSRAALAAIDQALWDITGKAYGLPVHKLLGGAVRDKVRVYLNQWWAGYKNTDDLIQKAKAAIERGGRTLKWYPFGTPDNFQYRISAHDVRRAIAEVKAVRLALGPDTGLMVDIWRRLDWASAAEFCSGVADCNLLFVEEPTEYQSADAFARLGTATRARIAFGERLHSRKQFAEIIEKQAVGLVQPSIIRVGGLTEAVKIGHAAEVYSIGVVPHNPHGPVAIAATVTLSAVLTNFVIQESYENDNPPTRKQFVKSGPEIEDDFYRVSDQPGLGIRIDEDALRPLCCDFTRTAAKS</sequence>
<keyword evidence="4" id="KW-1185">Reference proteome</keyword>
<dbReference type="Gene3D" id="3.30.390.10">
    <property type="entry name" value="Enolase-like, N-terminal domain"/>
    <property type="match status" value="1"/>
</dbReference>
<dbReference type="InterPro" id="IPR013342">
    <property type="entry name" value="Mandelate_racemase_C"/>
</dbReference>
<dbReference type="CDD" id="cd03316">
    <property type="entry name" value="MR_like"/>
    <property type="match status" value="1"/>
</dbReference>
<dbReference type="SUPFAM" id="SSF54826">
    <property type="entry name" value="Enolase N-terminal domain-like"/>
    <property type="match status" value="1"/>
</dbReference>
<keyword evidence="1" id="KW-0456">Lyase</keyword>
<organism evidence="3 4">
    <name type="scientific">Achromobacter aloeverae</name>
    <dbReference type="NCBI Taxonomy" id="1750518"/>
    <lineage>
        <taxon>Bacteria</taxon>
        <taxon>Pseudomonadati</taxon>
        <taxon>Pseudomonadota</taxon>
        <taxon>Betaproteobacteria</taxon>
        <taxon>Burkholderiales</taxon>
        <taxon>Alcaligenaceae</taxon>
        <taxon>Achromobacter</taxon>
    </lineage>
</organism>
<dbReference type="SFLD" id="SFLDS00001">
    <property type="entry name" value="Enolase"/>
    <property type="match status" value="1"/>
</dbReference>
<dbReference type="AlphaFoldDB" id="A0A4Q1HCL3"/>
<evidence type="ECO:0000313" key="3">
    <source>
        <dbReference type="EMBL" id="RXN83334.1"/>
    </source>
</evidence>
<dbReference type="Gene3D" id="3.20.20.120">
    <property type="entry name" value="Enolase-like C-terminal domain"/>
    <property type="match status" value="1"/>
</dbReference>
<feature type="domain" description="Mandelate racemase/muconate lactonizing enzyme C-terminal" evidence="2">
    <location>
        <begin position="135"/>
        <end position="243"/>
    </location>
</feature>
<comment type="caution">
    <text evidence="3">The sequence shown here is derived from an EMBL/GenBank/DDBJ whole genome shotgun (WGS) entry which is preliminary data.</text>
</comment>
<proteinExistence type="predicted"/>
<evidence type="ECO:0000259" key="2">
    <source>
        <dbReference type="SMART" id="SM00922"/>
    </source>
</evidence>
<dbReference type="SUPFAM" id="SSF51604">
    <property type="entry name" value="Enolase C-terminal domain-like"/>
    <property type="match status" value="1"/>
</dbReference>
<dbReference type="EMBL" id="PYAL01000010">
    <property type="protein sequence ID" value="RXN83334.1"/>
    <property type="molecule type" value="Genomic_DNA"/>
</dbReference>
<dbReference type="PANTHER" id="PTHR48080:SF2">
    <property type="entry name" value="D-GALACTONATE DEHYDRATASE"/>
    <property type="match status" value="1"/>
</dbReference>
<evidence type="ECO:0000313" key="4">
    <source>
        <dbReference type="Proteomes" id="UP000290849"/>
    </source>
</evidence>
<dbReference type="InterPro" id="IPR029017">
    <property type="entry name" value="Enolase-like_N"/>
</dbReference>
<dbReference type="InterPro" id="IPR029065">
    <property type="entry name" value="Enolase_C-like"/>
</dbReference>
<dbReference type="InterPro" id="IPR034593">
    <property type="entry name" value="DgoD-like"/>
</dbReference>
<dbReference type="Proteomes" id="UP000290849">
    <property type="component" value="Unassembled WGS sequence"/>
</dbReference>
<dbReference type="Pfam" id="PF02746">
    <property type="entry name" value="MR_MLE_N"/>
    <property type="match status" value="1"/>
</dbReference>
<dbReference type="InterPro" id="IPR013341">
    <property type="entry name" value="Mandelate_racemase_N_dom"/>
</dbReference>
<dbReference type="InterPro" id="IPR036849">
    <property type="entry name" value="Enolase-like_C_sf"/>
</dbReference>
<name>A0A4Q1HCL3_9BURK</name>
<dbReference type="GO" id="GO:0016829">
    <property type="term" value="F:lyase activity"/>
    <property type="evidence" value="ECO:0007669"/>
    <property type="project" value="UniProtKB-KW"/>
</dbReference>
<dbReference type="PANTHER" id="PTHR48080">
    <property type="entry name" value="D-GALACTONATE DEHYDRATASE-RELATED"/>
    <property type="match status" value="1"/>
</dbReference>
<dbReference type="SMART" id="SM00922">
    <property type="entry name" value="MR_MLE"/>
    <property type="match status" value="1"/>
</dbReference>
<gene>
    <name evidence="3" type="ORF">C7R54_28055</name>
</gene>
<dbReference type="Pfam" id="PF13378">
    <property type="entry name" value="MR_MLE_C"/>
    <property type="match status" value="1"/>
</dbReference>
<dbReference type="GO" id="GO:0009063">
    <property type="term" value="P:amino acid catabolic process"/>
    <property type="evidence" value="ECO:0007669"/>
    <property type="project" value="InterPro"/>
</dbReference>
<dbReference type="InterPro" id="IPR018110">
    <property type="entry name" value="Mandel_Rmase/mucon_lact_enz_CS"/>
</dbReference>
<accession>A0A4Q1HCL3</accession>
<evidence type="ECO:0000256" key="1">
    <source>
        <dbReference type="ARBA" id="ARBA00023239"/>
    </source>
</evidence>
<dbReference type="PROSITE" id="PS00908">
    <property type="entry name" value="MR_MLE_1"/>
    <property type="match status" value="1"/>
</dbReference>
<protein>
    <submittedName>
        <fullName evidence="3">D-galactonate dehydratase</fullName>
    </submittedName>
</protein>
<dbReference type="OrthoDB" id="103536at2"/>
<reference evidence="3 4" key="1">
    <citation type="journal article" date="2017" name="Int. J. Syst. Evol. Microbiol.">
        <title>Achromobacter aloeverae sp. nov., isolated from the root of Aloe vera (L.) Burm.f.</title>
        <authorList>
            <person name="Kuncharoen N."/>
            <person name="Muramatsu Y."/>
            <person name="Shibata C."/>
            <person name="Kamakura Y."/>
            <person name="Nakagawa Y."/>
            <person name="Tanasupawat S."/>
        </authorList>
    </citation>
    <scope>NUCLEOTIDE SEQUENCE [LARGE SCALE GENOMIC DNA]</scope>
    <source>
        <strain evidence="3 4">AVA-1</strain>
    </source>
</reference>